<sequence length="411" mass="46251">MSNATPTRHDRTRLLARTFATRLEEVKQGFVERDEVVDLLALATLCREHALLIGPPGTAKTRLIERYCRILDTSPFTYLLTRFTEPAELFGPIDLRKFQDQSVYEVNTSGMLPEARIAFLDEVFQGSSAILNTLLTLVNERNFFTGSKTIHGRLITLLGSSNEIPDDPVLAAFSDRFLFRCRLDYVADDEVEEVLGLGWQAEQQQIRTDPALVDGQFGKAPVKSPVKVAGTDRSQVAFPLADLAVLQQALADIDLSAVRDPYARIVRALRAEGIAFSDRRAVKAQKAFAASALLAGRLRAEISDLAVLTRLWTDPRDEQSLRRIVADHGVPVDTPGRILRDPYDLRIDLRECRNRLALLRTSDEIREMLRLLGRLAAEARRDHPAEQPLLKEISQAQRETLTKLREDFPEE</sequence>
<dbReference type="PANTHER" id="PTHR32204:SF0">
    <property type="entry name" value="ATPASE RAVA"/>
    <property type="match status" value="1"/>
</dbReference>
<feature type="domain" description="ATPase RavA-like AAA lid" evidence="1">
    <location>
        <begin position="270"/>
        <end position="325"/>
    </location>
</feature>
<accession>A0A411PXG1</accession>
<dbReference type="EMBL" id="MH460451">
    <property type="protein sequence ID" value="QBG49800.1"/>
    <property type="molecule type" value="Genomic_DNA"/>
</dbReference>
<dbReference type="PANTHER" id="PTHR32204">
    <property type="entry name" value="ATPASE RAVA"/>
    <property type="match status" value="1"/>
</dbReference>
<proteinExistence type="predicted"/>
<dbReference type="InterPro" id="IPR050513">
    <property type="entry name" value="RavA_ATPases"/>
</dbReference>
<name>A0A411PXG1_9ACTN</name>
<dbReference type="InterPro" id="IPR027417">
    <property type="entry name" value="P-loop_NTPase"/>
</dbReference>
<dbReference type="SUPFAM" id="SSF52540">
    <property type="entry name" value="P-loop containing nucleoside triphosphate hydrolases"/>
    <property type="match status" value="1"/>
</dbReference>
<dbReference type="Gene3D" id="3.40.50.300">
    <property type="entry name" value="P-loop containing nucleotide triphosphate hydrolases"/>
    <property type="match status" value="1"/>
</dbReference>
<dbReference type="Pfam" id="PF17868">
    <property type="entry name" value="AAA_lid_8"/>
    <property type="match status" value="1"/>
</dbReference>
<protein>
    <submittedName>
        <fullName evidence="3">ATPase</fullName>
    </submittedName>
</protein>
<dbReference type="InterPro" id="IPR045427">
    <property type="entry name" value="MoxR"/>
</dbReference>
<dbReference type="InterPro" id="IPR041538">
    <property type="entry name" value="RavA-like_AAA_lid"/>
</dbReference>
<evidence type="ECO:0000313" key="3">
    <source>
        <dbReference type="EMBL" id="QBG49800.1"/>
    </source>
</evidence>
<gene>
    <name evidence="3" type="primary">bsm47</name>
</gene>
<evidence type="ECO:0000259" key="2">
    <source>
        <dbReference type="Pfam" id="PF20030"/>
    </source>
</evidence>
<evidence type="ECO:0000259" key="1">
    <source>
        <dbReference type="Pfam" id="PF17868"/>
    </source>
</evidence>
<dbReference type="AlphaFoldDB" id="A0A411PXG1"/>
<organism evidence="3">
    <name type="scientific">Streptomyces spiramyceticus</name>
    <dbReference type="NCBI Taxonomy" id="299717"/>
    <lineage>
        <taxon>Bacteria</taxon>
        <taxon>Bacillati</taxon>
        <taxon>Actinomycetota</taxon>
        <taxon>Actinomycetes</taxon>
        <taxon>Kitasatosporales</taxon>
        <taxon>Streptomycetaceae</taxon>
        <taxon>Streptomyces</taxon>
    </lineage>
</organism>
<dbReference type="Pfam" id="PF20030">
    <property type="entry name" value="bpMoxR"/>
    <property type="match status" value="1"/>
</dbReference>
<feature type="domain" description="MoxR" evidence="2">
    <location>
        <begin position="21"/>
        <end position="212"/>
    </location>
</feature>
<dbReference type="RefSeq" id="WP_274564227.1">
    <property type="nucleotide sequence ID" value="NZ_JARBAX010000002.1"/>
</dbReference>
<reference evidence="3" key="1">
    <citation type="journal article" date="2019" name="Microb. Cell Fact.">
        <title>Engineering of leucine-responsive regulatory protein improves spiramycin and bitespiramycin biosynthesis.</title>
        <authorList>
            <person name="Lu Z."/>
            <person name="Zhang X."/>
            <person name="Dai J."/>
            <person name="Wang Y."/>
            <person name="He W."/>
        </authorList>
    </citation>
    <scope>NUCLEOTIDE SEQUENCE</scope>
    <source>
        <strain evidence="3">WSJ</strain>
    </source>
</reference>